<sequence length="69" mass="7244">MRILLTNDDGILDPGLAALRSAVADMGDVTVVAPDSPQSAAGRSITLHDPITCERVHVDGKFWGWGISG</sequence>
<accession>A0A0F9DST3</accession>
<organism evidence="5">
    <name type="scientific">marine sediment metagenome</name>
    <dbReference type="NCBI Taxonomy" id="412755"/>
    <lineage>
        <taxon>unclassified sequences</taxon>
        <taxon>metagenomes</taxon>
        <taxon>ecological metagenomes</taxon>
    </lineage>
</organism>
<dbReference type="InterPro" id="IPR036523">
    <property type="entry name" value="SurE-like_sf"/>
</dbReference>
<keyword evidence="3" id="KW-0378">Hydrolase</keyword>
<dbReference type="GO" id="GO:0046872">
    <property type="term" value="F:metal ion binding"/>
    <property type="evidence" value="ECO:0007669"/>
    <property type="project" value="UniProtKB-KW"/>
</dbReference>
<dbReference type="GO" id="GO:0008252">
    <property type="term" value="F:nucleotidase activity"/>
    <property type="evidence" value="ECO:0007669"/>
    <property type="project" value="InterPro"/>
</dbReference>
<protein>
    <recommendedName>
        <fullName evidence="4">Survival protein SurE-like phosphatase/nucleotidase domain-containing protein</fullName>
    </recommendedName>
</protein>
<name>A0A0F9DST3_9ZZZZ</name>
<dbReference type="Pfam" id="PF01975">
    <property type="entry name" value="SurE"/>
    <property type="match status" value="1"/>
</dbReference>
<evidence type="ECO:0000259" key="4">
    <source>
        <dbReference type="Pfam" id="PF01975"/>
    </source>
</evidence>
<proteinExistence type="inferred from homology"/>
<dbReference type="Gene3D" id="3.40.1210.10">
    <property type="entry name" value="Survival protein SurE-like phosphatase/nucleotidase"/>
    <property type="match status" value="1"/>
</dbReference>
<dbReference type="SUPFAM" id="SSF64167">
    <property type="entry name" value="SurE-like"/>
    <property type="match status" value="1"/>
</dbReference>
<comment type="similarity">
    <text evidence="1">Belongs to the SurE nucleotidase family.</text>
</comment>
<dbReference type="PANTHER" id="PTHR30457:SF0">
    <property type="entry name" value="PHOSPHATASE, PUTATIVE (AFU_ORTHOLOGUE AFUA_4G01070)-RELATED"/>
    <property type="match status" value="1"/>
</dbReference>
<evidence type="ECO:0000256" key="3">
    <source>
        <dbReference type="ARBA" id="ARBA00022801"/>
    </source>
</evidence>
<gene>
    <name evidence="5" type="ORF">LCGC14_2510250</name>
</gene>
<feature type="domain" description="Survival protein SurE-like phosphatase/nucleotidase" evidence="4">
    <location>
        <begin position="3"/>
        <end position="69"/>
    </location>
</feature>
<dbReference type="AlphaFoldDB" id="A0A0F9DST3"/>
<feature type="non-terminal residue" evidence="5">
    <location>
        <position position="69"/>
    </location>
</feature>
<reference evidence="5" key="1">
    <citation type="journal article" date="2015" name="Nature">
        <title>Complex archaea that bridge the gap between prokaryotes and eukaryotes.</title>
        <authorList>
            <person name="Spang A."/>
            <person name="Saw J.H."/>
            <person name="Jorgensen S.L."/>
            <person name="Zaremba-Niedzwiedzka K."/>
            <person name="Martijn J."/>
            <person name="Lind A.E."/>
            <person name="van Eijk R."/>
            <person name="Schleper C."/>
            <person name="Guy L."/>
            <person name="Ettema T.J."/>
        </authorList>
    </citation>
    <scope>NUCLEOTIDE SEQUENCE</scope>
</reference>
<evidence type="ECO:0000313" key="5">
    <source>
        <dbReference type="EMBL" id="KKL14973.1"/>
    </source>
</evidence>
<comment type="caution">
    <text evidence="5">The sequence shown here is derived from an EMBL/GenBank/DDBJ whole genome shotgun (WGS) entry which is preliminary data.</text>
</comment>
<dbReference type="PANTHER" id="PTHR30457">
    <property type="entry name" value="5'-NUCLEOTIDASE SURE"/>
    <property type="match status" value="1"/>
</dbReference>
<dbReference type="EMBL" id="LAZR01040244">
    <property type="protein sequence ID" value="KKL14973.1"/>
    <property type="molecule type" value="Genomic_DNA"/>
</dbReference>
<evidence type="ECO:0000256" key="2">
    <source>
        <dbReference type="ARBA" id="ARBA00022723"/>
    </source>
</evidence>
<evidence type="ECO:0000256" key="1">
    <source>
        <dbReference type="ARBA" id="ARBA00011062"/>
    </source>
</evidence>
<dbReference type="InterPro" id="IPR030048">
    <property type="entry name" value="SurE"/>
</dbReference>
<keyword evidence="2" id="KW-0479">Metal-binding</keyword>
<dbReference type="InterPro" id="IPR002828">
    <property type="entry name" value="SurE-like_Pase/nucleotidase"/>
</dbReference>